<evidence type="ECO:0000313" key="2">
    <source>
        <dbReference type="Proteomes" id="UP001548189"/>
    </source>
</evidence>
<protein>
    <submittedName>
        <fullName evidence="1">Uncharacterized protein</fullName>
    </submittedName>
</protein>
<organism evidence="1 2">
    <name type="scientific">Aliikangiella maris</name>
    <dbReference type="NCBI Taxonomy" id="3162458"/>
    <lineage>
        <taxon>Bacteria</taxon>
        <taxon>Pseudomonadati</taxon>
        <taxon>Pseudomonadota</taxon>
        <taxon>Gammaproteobacteria</taxon>
        <taxon>Oceanospirillales</taxon>
        <taxon>Pleioneaceae</taxon>
        <taxon>Aliikangiella</taxon>
    </lineage>
</organism>
<proteinExistence type="predicted"/>
<keyword evidence="2" id="KW-1185">Reference proteome</keyword>
<name>A0ABV2C043_9GAMM</name>
<reference evidence="1 2" key="1">
    <citation type="submission" date="2024-06" db="EMBL/GenBank/DDBJ databases">
        <authorList>
            <person name="Li F."/>
        </authorList>
    </citation>
    <scope>NUCLEOTIDE SEQUENCE [LARGE SCALE GENOMIC DNA]</scope>
    <source>
        <strain evidence="1 2">GXAS 311</strain>
    </source>
</reference>
<comment type="caution">
    <text evidence="1">The sequence shown here is derived from an EMBL/GenBank/DDBJ whole genome shotgun (WGS) entry which is preliminary data.</text>
</comment>
<dbReference type="EMBL" id="JBEVCJ010000103">
    <property type="protein sequence ID" value="MET1257556.1"/>
    <property type="molecule type" value="Genomic_DNA"/>
</dbReference>
<sequence>MKKAIIIFLVIITIILIFLVDFLDGVKQVELPIVKDGKHIGSGVFLEFINNKKSESDAWKTVESFFELTKKGSFKKAFEKLNVEQENMTYEQIKNSFLDRFYNAVSIEKIEGVTYGEFANFIVKIELLNGKLVNFHIKLEKINNEYLINQVNSRNPINSFVGMFFRSAQKNQNFEVINKLSVFSADDKEELAEGVSVFTRKGGLFDFNIDKKLGEAVLKVEKEIEGEARYYISSNDLMIVYFDISKNENRVYLNKGRDMEVIYFFFENGKYSYDLDKKKILDDLILSEKVVSLLREL</sequence>
<gene>
    <name evidence="1" type="ORF">ABVT43_20665</name>
</gene>
<dbReference type="Proteomes" id="UP001548189">
    <property type="component" value="Unassembled WGS sequence"/>
</dbReference>
<evidence type="ECO:0000313" key="1">
    <source>
        <dbReference type="EMBL" id="MET1257556.1"/>
    </source>
</evidence>
<accession>A0ABV2C043</accession>